<keyword evidence="2" id="KW-0413">Isomerase</keyword>
<dbReference type="InterPro" id="IPR037401">
    <property type="entry name" value="SnoaL-like"/>
</dbReference>
<evidence type="ECO:0000313" key="3">
    <source>
        <dbReference type="Proteomes" id="UP000322139"/>
    </source>
</evidence>
<name>A0A5D4RLG2_9BACI</name>
<dbReference type="Proteomes" id="UP000322139">
    <property type="component" value="Unassembled WGS sequence"/>
</dbReference>
<comment type="caution">
    <text evidence="2">The sequence shown here is derived from an EMBL/GenBank/DDBJ whole genome shotgun (WGS) entry which is preliminary data.</text>
</comment>
<gene>
    <name evidence="2" type="ORF">FZD51_02115</name>
</gene>
<dbReference type="InterPro" id="IPR032710">
    <property type="entry name" value="NTF2-like_dom_sf"/>
</dbReference>
<evidence type="ECO:0000313" key="2">
    <source>
        <dbReference type="EMBL" id="TYS52255.1"/>
    </source>
</evidence>
<dbReference type="Gene3D" id="3.10.450.50">
    <property type="match status" value="1"/>
</dbReference>
<dbReference type="AlphaFoldDB" id="A0A5D4RLG2"/>
<dbReference type="InterPro" id="IPR008317">
    <property type="entry name" value="UCP030561"/>
</dbReference>
<dbReference type="SUPFAM" id="SSF54427">
    <property type="entry name" value="NTF2-like"/>
    <property type="match status" value="1"/>
</dbReference>
<dbReference type="RefSeq" id="WP_148973226.1">
    <property type="nucleotide sequence ID" value="NZ_JBNIKU010000005.1"/>
</dbReference>
<dbReference type="EMBL" id="VTER01000001">
    <property type="protein sequence ID" value="TYS52255.1"/>
    <property type="molecule type" value="Genomic_DNA"/>
</dbReference>
<accession>A0A5D4RLG2</accession>
<dbReference type="Pfam" id="PF12680">
    <property type="entry name" value="SnoaL_2"/>
    <property type="match status" value="1"/>
</dbReference>
<dbReference type="PIRSF" id="PIRSF030561">
    <property type="entry name" value="UCP030561"/>
    <property type="match status" value="1"/>
</dbReference>
<sequence length="112" mass="12871">MALVEQLAERQLGAYNRQNLEEFLEVYSEDVEIRSFPSQELLYAGKEEMRKVYKRLFDSNPQQKAVLLSRTIKGSICIDHESVKGRASGEETEAVAIYEAEAGRIKKVWFVL</sequence>
<protein>
    <submittedName>
        <fullName evidence="2">Steroid delta-isomerase</fullName>
    </submittedName>
</protein>
<evidence type="ECO:0000259" key="1">
    <source>
        <dbReference type="Pfam" id="PF12680"/>
    </source>
</evidence>
<proteinExistence type="predicted"/>
<organism evidence="2 3">
    <name type="scientific">Bacillus infantis</name>
    <dbReference type="NCBI Taxonomy" id="324767"/>
    <lineage>
        <taxon>Bacteria</taxon>
        <taxon>Bacillati</taxon>
        <taxon>Bacillota</taxon>
        <taxon>Bacilli</taxon>
        <taxon>Bacillales</taxon>
        <taxon>Bacillaceae</taxon>
        <taxon>Bacillus</taxon>
    </lineage>
</organism>
<feature type="domain" description="SnoaL-like" evidence="1">
    <location>
        <begin position="9"/>
        <end position="107"/>
    </location>
</feature>
<dbReference type="GO" id="GO:0016853">
    <property type="term" value="F:isomerase activity"/>
    <property type="evidence" value="ECO:0007669"/>
    <property type="project" value="UniProtKB-KW"/>
</dbReference>
<reference evidence="2 3" key="1">
    <citation type="submission" date="2019-08" db="EMBL/GenBank/DDBJ databases">
        <title>Bacillus genomes from the desert of Cuatro Cienegas, Coahuila.</title>
        <authorList>
            <person name="Olmedo-Alvarez G."/>
        </authorList>
    </citation>
    <scope>NUCLEOTIDE SEQUENCE [LARGE SCALE GENOMIC DNA]</scope>
    <source>
        <strain evidence="2 3">CH446_14T</strain>
    </source>
</reference>